<evidence type="ECO:0000259" key="4">
    <source>
        <dbReference type="Pfam" id="PF17146"/>
    </source>
</evidence>
<proteinExistence type="predicted"/>
<dbReference type="Proteomes" id="UP000011669">
    <property type="component" value="Unassembled WGS sequence"/>
</dbReference>
<accession>M0MCQ9</accession>
<evidence type="ECO:0000313" key="5">
    <source>
        <dbReference type="EMBL" id="EMA43133.1"/>
    </source>
</evidence>
<evidence type="ECO:0000256" key="3">
    <source>
        <dbReference type="ARBA" id="ARBA00022801"/>
    </source>
</evidence>
<evidence type="ECO:0000313" key="6">
    <source>
        <dbReference type="Proteomes" id="UP000011669"/>
    </source>
</evidence>
<dbReference type="GO" id="GO:0004521">
    <property type="term" value="F:RNA endonuclease activity"/>
    <property type="evidence" value="ECO:0007669"/>
    <property type="project" value="TreeGrafter"/>
</dbReference>
<dbReference type="Pfam" id="PF17146">
    <property type="entry name" value="PIN_6"/>
    <property type="match status" value="1"/>
</dbReference>
<dbReference type="InParanoid" id="M0MCQ9"/>
<dbReference type="PANTHER" id="PTHR12814:SF2">
    <property type="entry name" value="RNA-BINDING PROTEIN NOB1"/>
    <property type="match status" value="1"/>
</dbReference>
<dbReference type="InterPro" id="IPR033411">
    <property type="entry name" value="Ribonuclease_PIN"/>
</dbReference>
<dbReference type="PANTHER" id="PTHR12814">
    <property type="entry name" value="RNA-BINDING PROTEIN NOB1"/>
    <property type="match status" value="1"/>
</dbReference>
<keyword evidence="6" id="KW-1185">Reference proteome</keyword>
<name>M0MCQ9_9EURY</name>
<dbReference type="InterPro" id="IPR039907">
    <property type="entry name" value="NOB1"/>
</dbReference>
<reference evidence="5 6" key="1">
    <citation type="journal article" date="2014" name="PLoS Genet.">
        <title>Phylogenetically driven sequencing of extremely halophilic archaea reveals strategies for static and dynamic osmo-response.</title>
        <authorList>
            <person name="Becker E.A."/>
            <person name="Seitzer P.M."/>
            <person name="Tritt A."/>
            <person name="Larsen D."/>
            <person name="Krusor M."/>
            <person name="Yao A.I."/>
            <person name="Wu D."/>
            <person name="Madern D."/>
            <person name="Eisen J.A."/>
            <person name="Darling A.E."/>
            <person name="Facciotti M.T."/>
        </authorList>
    </citation>
    <scope>NUCLEOTIDE SEQUENCE [LARGE SCALE GENOMIC DNA]</scope>
    <source>
        <strain evidence="5 6">DSM 5350</strain>
    </source>
</reference>
<dbReference type="InterPro" id="IPR029060">
    <property type="entry name" value="PIN-like_dom_sf"/>
</dbReference>
<dbReference type="SUPFAM" id="SSF88723">
    <property type="entry name" value="PIN domain-like"/>
    <property type="match status" value="1"/>
</dbReference>
<gene>
    <name evidence="5" type="ORF">C449_14182</name>
</gene>
<dbReference type="STRING" id="1227455.C449_14182"/>
<dbReference type="RefSeq" id="WP_006078693.1">
    <property type="nucleotide sequence ID" value="NZ_AOMD01000030.1"/>
</dbReference>
<feature type="domain" description="Ribonuclease PIN" evidence="4">
    <location>
        <begin position="4"/>
        <end position="85"/>
    </location>
</feature>
<organism evidence="5 6">
    <name type="scientific">Halococcus saccharolyticus DSM 5350</name>
    <dbReference type="NCBI Taxonomy" id="1227455"/>
    <lineage>
        <taxon>Archaea</taxon>
        <taxon>Methanobacteriati</taxon>
        <taxon>Methanobacteriota</taxon>
        <taxon>Stenosarchaea group</taxon>
        <taxon>Halobacteria</taxon>
        <taxon>Halobacteriales</taxon>
        <taxon>Halococcaceae</taxon>
        <taxon>Halococcus</taxon>
    </lineage>
</organism>
<keyword evidence="2" id="KW-0479">Metal-binding</keyword>
<dbReference type="Gene3D" id="3.40.50.1010">
    <property type="entry name" value="5'-nuclease"/>
    <property type="match status" value="1"/>
</dbReference>
<evidence type="ECO:0000256" key="1">
    <source>
        <dbReference type="ARBA" id="ARBA00022722"/>
    </source>
</evidence>
<dbReference type="GO" id="GO:0030490">
    <property type="term" value="P:maturation of SSU-rRNA"/>
    <property type="evidence" value="ECO:0007669"/>
    <property type="project" value="TreeGrafter"/>
</dbReference>
<dbReference type="PATRIC" id="fig|1227455.4.peg.2883"/>
<protein>
    <recommendedName>
        <fullName evidence="4">Ribonuclease PIN domain-containing protein</fullName>
    </recommendedName>
</protein>
<dbReference type="CDD" id="cd09876">
    <property type="entry name" value="PIN_Nob1-like"/>
    <property type="match status" value="1"/>
</dbReference>
<dbReference type="Gene3D" id="2.20.28.10">
    <property type="match status" value="1"/>
</dbReference>
<keyword evidence="3" id="KW-0378">Hydrolase</keyword>
<dbReference type="AlphaFoldDB" id="M0MCQ9"/>
<evidence type="ECO:0000256" key="2">
    <source>
        <dbReference type="ARBA" id="ARBA00022723"/>
    </source>
</evidence>
<dbReference type="OrthoDB" id="27944at2157"/>
<dbReference type="GO" id="GO:0030688">
    <property type="term" value="C:preribosome, small subunit precursor"/>
    <property type="evidence" value="ECO:0007669"/>
    <property type="project" value="TreeGrafter"/>
</dbReference>
<dbReference type="GO" id="GO:0046872">
    <property type="term" value="F:metal ion binding"/>
    <property type="evidence" value="ECO:0007669"/>
    <property type="project" value="UniProtKB-KW"/>
</dbReference>
<dbReference type="GO" id="GO:0016787">
    <property type="term" value="F:hydrolase activity"/>
    <property type="evidence" value="ECO:0007669"/>
    <property type="project" value="UniProtKB-KW"/>
</dbReference>
<dbReference type="FunCoup" id="M0MCQ9">
    <property type="interactions" value="4"/>
</dbReference>
<dbReference type="EMBL" id="AOMD01000030">
    <property type="protein sequence ID" value="EMA43133.1"/>
    <property type="molecule type" value="Genomic_DNA"/>
</dbReference>
<keyword evidence="1" id="KW-0540">Nuclease</keyword>
<comment type="caution">
    <text evidence="5">The sequence shown here is derived from an EMBL/GenBank/DDBJ whole genome shotgun (WGS) entry which is preliminary data.</text>
</comment>
<sequence>MELLDASAFIHEYDADGDIATVPAVEAELDGESAYRFDALEGGGMYIHVPEEAVVERVERTARESGDAAELSTTDVRLLAAAFELDARLVTDDYAMQNVAERLDVRIELIAREGITEERDWRFQCAGCGREFDENKDRCPICGSDLARKNPS</sequence>